<keyword evidence="2" id="KW-0804">Transcription</keyword>
<evidence type="ECO:0000313" key="4">
    <source>
        <dbReference type="EMBL" id="NVN50592.1"/>
    </source>
</evidence>
<evidence type="ECO:0000259" key="3">
    <source>
        <dbReference type="Pfam" id="PF16859"/>
    </source>
</evidence>
<organism evidence="4 5">
    <name type="scientific">Mycolicibacterium hippocampi</name>
    <dbReference type="NCBI Taxonomy" id="659824"/>
    <lineage>
        <taxon>Bacteria</taxon>
        <taxon>Bacillati</taxon>
        <taxon>Actinomycetota</taxon>
        <taxon>Actinomycetes</taxon>
        <taxon>Mycobacteriales</taxon>
        <taxon>Mycobacteriaceae</taxon>
        <taxon>Mycolicibacterium</taxon>
    </lineage>
</organism>
<dbReference type="Pfam" id="PF16859">
    <property type="entry name" value="TetR_C_11"/>
    <property type="match status" value="1"/>
</dbReference>
<dbReference type="EMBL" id="JABFYL010000024">
    <property type="protein sequence ID" value="NVN50592.1"/>
    <property type="molecule type" value="Genomic_DNA"/>
</dbReference>
<dbReference type="SUPFAM" id="SSF48498">
    <property type="entry name" value="Tetracyclin repressor-like, C-terminal domain"/>
    <property type="match status" value="1"/>
</dbReference>
<feature type="domain" description="Tetracyclin repressor-like C-terminal" evidence="3">
    <location>
        <begin position="73"/>
        <end position="184"/>
    </location>
</feature>
<proteinExistence type="predicted"/>
<name>A0A850PK22_9MYCO</name>
<evidence type="ECO:0000313" key="5">
    <source>
        <dbReference type="Proteomes" id="UP000570517"/>
    </source>
</evidence>
<reference evidence="4 5" key="1">
    <citation type="submission" date="2020-05" db="EMBL/GenBank/DDBJ databases">
        <title>Draft genome sequence of Mycobacterium hippocampi DL, isolated from European seabass, Dicentrarchus labrax, reared in fish farms.</title>
        <authorList>
            <person name="Stathopoulou P."/>
            <person name="Asimakis E."/>
            <person name="Tzokas K."/>
            <person name="Batargias C."/>
            <person name="Tsiamis G."/>
        </authorList>
    </citation>
    <scope>NUCLEOTIDE SEQUENCE [LARGE SCALE GENOMIC DNA]</scope>
    <source>
        <strain evidence="4 5">DL</strain>
    </source>
</reference>
<sequence>MEQSVSDVDVSTRARALDAALGELQLWGVDRFSFEGVAHRSHLSPDYVHKMWTSERELILEALRSYTTKMFSLPDTGSLHGDLTELAMNLGDYLNEPVARRIARMFVVDSKSMVVDADTRMQFWEIRQKVIEEVLERAAGRGEVRGDVKPVFVMHLLTSPLNAVALYTDQPLEPGFCRMIARMVTRAISVT</sequence>
<dbReference type="InterPro" id="IPR011075">
    <property type="entry name" value="TetR_C"/>
</dbReference>
<gene>
    <name evidence="4" type="ORF">HLY00_5531</name>
</gene>
<dbReference type="RefSeq" id="WP_218620696.1">
    <property type="nucleotide sequence ID" value="NZ_JABFYL010000024.1"/>
</dbReference>
<protein>
    <submittedName>
        <fullName evidence="4">Transcriptional regulator, AcrR family</fullName>
    </submittedName>
</protein>
<accession>A0A850PK22</accession>
<dbReference type="SUPFAM" id="SSF46689">
    <property type="entry name" value="Homeodomain-like"/>
    <property type="match status" value="1"/>
</dbReference>
<evidence type="ECO:0000256" key="1">
    <source>
        <dbReference type="ARBA" id="ARBA00023015"/>
    </source>
</evidence>
<dbReference type="AlphaFoldDB" id="A0A850PK22"/>
<dbReference type="InterPro" id="IPR009057">
    <property type="entry name" value="Homeodomain-like_sf"/>
</dbReference>
<keyword evidence="5" id="KW-1185">Reference proteome</keyword>
<comment type="caution">
    <text evidence="4">The sequence shown here is derived from an EMBL/GenBank/DDBJ whole genome shotgun (WGS) entry which is preliminary data.</text>
</comment>
<evidence type="ECO:0000256" key="2">
    <source>
        <dbReference type="ARBA" id="ARBA00023163"/>
    </source>
</evidence>
<dbReference type="Gene3D" id="1.10.357.10">
    <property type="entry name" value="Tetracycline Repressor, domain 2"/>
    <property type="match status" value="1"/>
</dbReference>
<dbReference type="Proteomes" id="UP000570517">
    <property type="component" value="Unassembled WGS sequence"/>
</dbReference>
<keyword evidence="1" id="KW-0805">Transcription regulation</keyword>
<dbReference type="InterPro" id="IPR036271">
    <property type="entry name" value="Tet_transcr_reg_TetR-rel_C_sf"/>
</dbReference>